<feature type="transmembrane region" description="Helical" evidence="1">
    <location>
        <begin position="207"/>
        <end position="229"/>
    </location>
</feature>
<dbReference type="AlphaFoldDB" id="A0A1H6J304"/>
<dbReference type="EMBL" id="FNWV01000004">
    <property type="protein sequence ID" value="SEH56296.1"/>
    <property type="molecule type" value="Genomic_DNA"/>
</dbReference>
<evidence type="ECO:0000256" key="1">
    <source>
        <dbReference type="SAM" id="Phobius"/>
    </source>
</evidence>
<dbReference type="RefSeq" id="WP_074715908.1">
    <property type="nucleotide sequence ID" value="NZ_FNWV01000004.1"/>
</dbReference>
<name>A0A1H6J304_RUMFL</name>
<protein>
    <recommendedName>
        <fullName evidence="4">Colicin V production protein</fullName>
    </recommendedName>
</protein>
<dbReference type="Proteomes" id="UP000183190">
    <property type="component" value="Unassembled WGS sequence"/>
</dbReference>
<evidence type="ECO:0008006" key="4">
    <source>
        <dbReference type="Google" id="ProtNLM"/>
    </source>
</evidence>
<organism evidence="2 3">
    <name type="scientific">Ruminococcus flavefaciens</name>
    <dbReference type="NCBI Taxonomy" id="1265"/>
    <lineage>
        <taxon>Bacteria</taxon>
        <taxon>Bacillati</taxon>
        <taxon>Bacillota</taxon>
        <taxon>Clostridia</taxon>
        <taxon>Eubacteriales</taxon>
        <taxon>Oscillospiraceae</taxon>
        <taxon>Ruminococcus</taxon>
    </lineage>
</organism>
<keyword evidence="1" id="KW-0472">Membrane</keyword>
<keyword evidence="1" id="KW-0812">Transmembrane</keyword>
<accession>A0A1H6J304</accession>
<evidence type="ECO:0000313" key="2">
    <source>
        <dbReference type="EMBL" id="SEH56296.1"/>
    </source>
</evidence>
<sequence>MGAQFWWFYDVIVAAAVLVCMFITIKKGILKASVALVGYALTLAIAFSLSSSISGSLYSKTVRSSNIKKMDQTLSNVDFLDDLIRYIENLGYDVYPERGQVERICFSGEDIEEKLYKYINNINGRKADEESAFYNKLHEGYATIINSYVSKELSLYSAEYASEQIRTNPKQFCNFMSLIQDPDNTKPAAQFIVDNYLEKPYSSQVKLIVLIVMLVFFVIMTIFIETAAGRNSHMEPSLVTHAISGIIGIFKGVVIIVIIAVMIRLSVVMGSDKMLFFNHDAIDRTWVFKYFYNFIKDI</sequence>
<feature type="transmembrane region" description="Helical" evidence="1">
    <location>
        <begin position="241"/>
        <end position="265"/>
    </location>
</feature>
<feature type="transmembrane region" description="Helical" evidence="1">
    <location>
        <begin position="37"/>
        <end position="59"/>
    </location>
</feature>
<reference evidence="2 3" key="1">
    <citation type="submission" date="2016-10" db="EMBL/GenBank/DDBJ databases">
        <authorList>
            <person name="de Groot N.N."/>
        </authorList>
    </citation>
    <scope>NUCLEOTIDE SEQUENCE [LARGE SCALE GENOMIC DNA]</scope>
    <source>
        <strain evidence="2 3">YAD2003</strain>
    </source>
</reference>
<gene>
    <name evidence="2" type="ORF">SAMN02910265_01467</name>
</gene>
<feature type="transmembrane region" description="Helical" evidence="1">
    <location>
        <begin position="7"/>
        <end position="25"/>
    </location>
</feature>
<keyword evidence="1" id="KW-1133">Transmembrane helix</keyword>
<evidence type="ECO:0000313" key="3">
    <source>
        <dbReference type="Proteomes" id="UP000183190"/>
    </source>
</evidence>
<proteinExistence type="predicted"/>
<dbReference type="OrthoDB" id="1819737at2"/>